<keyword evidence="3" id="KW-0547">Nucleotide-binding</keyword>
<evidence type="ECO:0000256" key="5">
    <source>
        <dbReference type="ARBA" id="ARBA00022856"/>
    </source>
</evidence>
<comment type="caution">
    <text evidence="8">The sequence shown here is derived from an EMBL/GenBank/DDBJ whole genome shotgun (WGS) entry which is preliminary data.</text>
</comment>
<dbReference type="GO" id="GO:0015031">
    <property type="term" value="P:protein transport"/>
    <property type="evidence" value="ECO:0007669"/>
    <property type="project" value="UniProtKB-KW"/>
</dbReference>
<evidence type="ECO:0000313" key="9">
    <source>
        <dbReference type="Proteomes" id="UP000287605"/>
    </source>
</evidence>
<dbReference type="GO" id="GO:0055085">
    <property type="term" value="P:transmembrane transport"/>
    <property type="evidence" value="ECO:0007669"/>
    <property type="project" value="UniProtKB-ARBA"/>
</dbReference>
<dbReference type="PANTHER" id="PTHR43776">
    <property type="entry name" value="TRANSPORT ATP-BINDING PROTEIN"/>
    <property type="match status" value="1"/>
</dbReference>
<dbReference type="FunFam" id="3.40.50.300:FF:000016">
    <property type="entry name" value="Oligopeptide ABC transporter ATP-binding component"/>
    <property type="match status" value="1"/>
</dbReference>
<dbReference type="Pfam" id="PF00005">
    <property type="entry name" value="ABC_tran"/>
    <property type="match status" value="1"/>
</dbReference>
<dbReference type="InterPro" id="IPR027417">
    <property type="entry name" value="P-loop_NTPase"/>
</dbReference>
<keyword evidence="6" id="KW-0653">Protein transport</keyword>
<dbReference type="Proteomes" id="UP000287605">
    <property type="component" value="Unassembled WGS sequence"/>
</dbReference>
<dbReference type="PANTHER" id="PTHR43776:SF8">
    <property type="entry name" value="ABC TRANSPORTER, ATP-BINDING PROTEIN"/>
    <property type="match status" value="1"/>
</dbReference>
<reference evidence="8 9" key="1">
    <citation type="submission" date="2017-05" db="EMBL/GenBank/DDBJ databases">
        <title>Vagococcus spp. assemblies.</title>
        <authorList>
            <person name="Gulvik C.A."/>
        </authorList>
    </citation>
    <scope>NUCLEOTIDE SEQUENCE [LARGE SCALE GENOMIC DNA]</scope>
    <source>
        <strain evidence="8 9">CCUG 51432</strain>
    </source>
</reference>
<keyword evidence="4" id="KW-0067">ATP-binding</keyword>
<dbReference type="InterPro" id="IPR003593">
    <property type="entry name" value="AAA+_ATPase"/>
</dbReference>
<name>A0A430AHR0_9ENTE</name>
<dbReference type="EMBL" id="NGKA01000037">
    <property type="protein sequence ID" value="RSU07639.1"/>
    <property type="molecule type" value="Genomic_DNA"/>
</dbReference>
<evidence type="ECO:0000259" key="7">
    <source>
        <dbReference type="PROSITE" id="PS50893"/>
    </source>
</evidence>
<evidence type="ECO:0000256" key="2">
    <source>
        <dbReference type="ARBA" id="ARBA00022448"/>
    </source>
</evidence>
<dbReference type="GO" id="GO:0015833">
    <property type="term" value="P:peptide transport"/>
    <property type="evidence" value="ECO:0007669"/>
    <property type="project" value="UniProtKB-KW"/>
</dbReference>
<keyword evidence="9" id="KW-1185">Reference proteome</keyword>
<dbReference type="GO" id="GO:0005524">
    <property type="term" value="F:ATP binding"/>
    <property type="evidence" value="ECO:0007669"/>
    <property type="project" value="UniProtKB-KW"/>
</dbReference>
<dbReference type="AlphaFoldDB" id="A0A430AHR0"/>
<dbReference type="InterPro" id="IPR003439">
    <property type="entry name" value="ABC_transporter-like_ATP-bd"/>
</dbReference>
<keyword evidence="5" id="KW-0571">Peptide transport</keyword>
<dbReference type="OrthoDB" id="9806285at2"/>
<dbReference type="Pfam" id="PF08352">
    <property type="entry name" value="oligo_HPY"/>
    <property type="match status" value="1"/>
</dbReference>
<feature type="domain" description="ABC transporter" evidence="7">
    <location>
        <begin position="11"/>
        <end position="256"/>
    </location>
</feature>
<gene>
    <name evidence="8" type="ORF">CBF29_13285</name>
</gene>
<evidence type="ECO:0000256" key="1">
    <source>
        <dbReference type="ARBA" id="ARBA00005417"/>
    </source>
</evidence>
<keyword evidence="2" id="KW-0813">Transport</keyword>
<dbReference type="InterPro" id="IPR013563">
    <property type="entry name" value="Oligopep_ABC_C"/>
</dbReference>
<organism evidence="8 9">
    <name type="scientific">Vagococcus elongatus</name>
    <dbReference type="NCBI Taxonomy" id="180344"/>
    <lineage>
        <taxon>Bacteria</taxon>
        <taxon>Bacillati</taxon>
        <taxon>Bacillota</taxon>
        <taxon>Bacilli</taxon>
        <taxon>Lactobacillales</taxon>
        <taxon>Enterococcaceae</taxon>
        <taxon>Vagococcus</taxon>
    </lineage>
</organism>
<dbReference type="InterPro" id="IPR017871">
    <property type="entry name" value="ABC_transporter-like_CS"/>
</dbReference>
<evidence type="ECO:0000256" key="4">
    <source>
        <dbReference type="ARBA" id="ARBA00022840"/>
    </source>
</evidence>
<dbReference type="CDD" id="cd03257">
    <property type="entry name" value="ABC_NikE_OppD_transporters"/>
    <property type="match status" value="1"/>
</dbReference>
<dbReference type="SUPFAM" id="SSF52540">
    <property type="entry name" value="P-loop containing nucleoside triphosphate hydrolases"/>
    <property type="match status" value="1"/>
</dbReference>
<sequence length="275" mass="31080">MNKTVLEVKELRKDYTVKSHKKGKKKVIQAVNNVSFSVIKGETLAVVGESGSGKTTLAKMIMCFEKITSGSILFNGENISLLKEKKAIKDFRKKVQMVHQDPTSSLNPSKTIFQIIEEPLKVHKFGDKNKCREKVEELIQLVELPLDFLERYPHTLSGGQKQRVGIARAIALDSELIILDEPTSALDVSVQAKIIDLLERLQKEFSLSYLFITHDLALVKNFADKVIVMQLGNLVEQGKVADIFNEPKKGYTRKLIKSIPVVEQREQEYLDSIEI</sequence>
<protein>
    <recommendedName>
        <fullName evidence="7">ABC transporter domain-containing protein</fullName>
    </recommendedName>
</protein>
<dbReference type="Gene3D" id="3.40.50.300">
    <property type="entry name" value="P-loop containing nucleotide triphosphate hydrolases"/>
    <property type="match status" value="1"/>
</dbReference>
<accession>A0A430AHR0</accession>
<dbReference type="PROSITE" id="PS00211">
    <property type="entry name" value="ABC_TRANSPORTER_1"/>
    <property type="match status" value="1"/>
</dbReference>
<dbReference type="GO" id="GO:0016887">
    <property type="term" value="F:ATP hydrolysis activity"/>
    <property type="evidence" value="ECO:0007669"/>
    <property type="project" value="InterPro"/>
</dbReference>
<evidence type="ECO:0000313" key="8">
    <source>
        <dbReference type="EMBL" id="RSU07639.1"/>
    </source>
</evidence>
<evidence type="ECO:0000256" key="6">
    <source>
        <dbReference type="ARBA" id="ARBA00022927"/>
    </source>
</evidence>
<dbReference type="PROSITE" id="PS50893">
    <property type="entry name" value="ABC_TRANSPORTER_2"/>
    <property type="match status" value="1"/>
</dbReference>
<comment type="similarity">
    <text evidence="1">Belongs to the ABC transporter superfamily.</text>
</comment>
<dbReference type="SMART" id="SM00382">
    <property type="entry name" value="AAA"/>
    <property type="match status" value="1"/>
</dbReference>
<dbReference type="InterPro" id="IPR050319">
    <property type="entry name" value="ABC_transp_ATP-bind"/>
</dbReference>
<proteinExistence type="inferred from homology"/>
<evidence type="ECO:0000256" key="3">
    <source>
        <dbReference type="ARBA" id="ARBA00022741"/>
    </source>
</evidence>